<gene>
    <name evidence="3" type="ORF">CROQUDRAFT_671172</name>
</gene>
<reference evidence="3" key="1">
    <citation type="submission" date="2013-11" db="EMBL/GenBank/DDBJ databases">
        <title>Genome sequence of the fusiform rust pathogen reveals effectors for host alternation and coevolution with pine.</title>
        <authorList>
            <consortium name="DOE Joint Genome Institute"/>
            <person name="Smith K."/>
            <person name="Pendleton A."/>
            <person name="Kubisiak T."/>
            <person name="Anderson C."/>
            <person name="Salamov A."/>
            <person name="Aerts A."/>
            <person name="Riley R."/>
            <person name="Clum A."/>
            <person name="Lindquist E."/>
            <person name="Ence D."/>
            <person name="Campbell M."/>
            <person name="Kronenberg Z."/>
            <person name="Feau N."/>
            <person name="Dhillon B."/>
            <person name="Hamelin R."/>
            <person name="Burleigh J."/>
            <person name="Smith J."/>
            <person name="Yandell M."/>
            <person name="Nelson C."/>
            <person name="Grigoriev I."/>
            <person name="Davis J."/>
        </authorList>
    </citation>
    <scope>NUCLEOTIDE SEQUENCE</scope>
    <source>
        <strain evidence="3">G11</strain>
    </source>
</reference>
<feature type="compositionally biased region" description="Low complexity" evidence="1">
    <location>
        <begin position="1"/>
        <end position="22"/>
    </location>
</feature>
<organism evidence="3 4">
    <name type="scientific">Cronartium quercuum f. sp. fusiforme G11</name>
    <dbReference type="NCBI Taxonomy" id="708437"/>
    <lineage>
        <taxon>Eukaryota</taxon>
        <taxon>Fungi</taxon>
        <taxon>Dikarya</taxon>
        <taxon>Basidiomycota</taxon>
        <taxon>Pucciniomycotina</taxon>
        <taxon>Pucciniomycetes</taxon>
        <taxon>Pucciniales</taxon>
        <taxon>Coleosporiaceae</taxon>
        <taxon>Cronartium</taxon>
    </lineage>
</organism>
<feature type="transmembrane region" description="Helical" evidence="2">
    <location>
        <begin position="142"/>
        <end position="166"/>
    </location>
</feature>
<dbReference type="OrthoDB" id="2507545at2759"/>
<evidence type="ECO:0000256" key="2">
    <source>
        <dbReference type="SAM" id="Phobius"/>
    </source>
</evidence>
<sequence length="428" mass="43523">MSLSTDLSPSLASPSPTLAPASPSSPSPTNPSPTSSSIATTTPTPTPAPTNTITTLPTSRPITITSSTSPVSVPITSSSGTPPAASTVIRTITQGSGTSASVVVVTQTALGPAPTDTTTSTGTSSSSGSSSDSGSSSSGKTIAIAIPSAIGGLALIIIIIFGIRALMRRAAASRAAEDIRWPETVTSDGDRAALYPEPTRPSAGHGLGLGDEEPEHEMVVNMAGAGVGGSRHGLSNTTTRSHSDTTSGLGSANLYAPFEYAPSAEFAYPQGGPPHLPLPGSLTAAGYGMGVAPGSLMGPPPMNTYPPEPRDGQRTNYGQPPEMMTRATGTRESYGQEGYGGIEISPDSDEPYHTQRQSLIVDNQPVSTHDLAQGADGPRDIQYAAYPHGGYGRETDAGAQGSNENMMSPVEGNGSPEWKLAVNNPDTH</sequence>
<protein>
    <submittedName>
        <fullName evidence="3">Uncharacterized protein</fullName>
    </submittedName>
</protein>
<keyword evidence="2" id="KW-0472">Membrane</keyword>
<keyword evidence="4" id="KW-1185">Reference proteome</keyword>
<feature type="region of interest" description="Disordered" evidence="1">
    <location>
        <begin position="1"/>
        <end position="84"/>
    </location>
</feature>
<keyword evidence="2" id="KW-0812">Transmembrane</keyword>
<feature type="compositionally biased region" description="Low complexity" evidence="1">
    <location>
        <begin position="32"/>
        <end position="84"/>
    </location>
</feature>
<evidence type="ECO:0000313" key="4">
    <source>
        <dbReference type="Proteomes" id="UP000886653"/>
    </source>
</evidence>
<accession>A0A9P6NGC9</accession>
<proteinExistence type="predicted"/>
<dbReference type="EMBL" id="MU167261">
    <property type="protein sequence ID" value="KAG0146415.1"/>
    <property type="molecule type" value="Genomic_DNA"/>
</dbReference>
<feature type="region of interest" description="Disordered" evidence="1">
    <location>
        <begin position="369"/>
        <end position="428"/>
    </location>
</feature>
<dbReference type="AlphaFoldDB" id="A0A9P6NGC9"/>
<comment type="caution">
    <text evidence="3">The sequence shown here is derived from an EMBL/GenBank/DDBJ whole genome shotgun (WGS) entry which is preliminary data.</text>
</comment>
<evidence type="ECO:0000313" key="3">
    <source>
        <dbReference type="EMBL" id="KAG0146415.1"/>
    </source>
</evidence>
<evidence type="ECO:0000256" key="1">
    <source>
        <dbReference type="SAM" id="MobiDB-lite"/>
    </source>
</evidence>
<dbReference type="Proteomes" id="UP000886653">
    <property type="component" value="Unassembled WGS sequence"/>
</dbReference>
<keyword evidence="2" id="KW-1133">Transmembrane helix</keyword>
<feature type="region of interest" description="Disordered" evidence="1">
    <location>
        <begin position="111"/>
        <end position="139"/>
    </location>
</feature>
<name>A0A9P6NGC9_9BASI</name>